<evidence type="ECO:0000256" key="2">
    <source>
        <dbReference type="ARBA" id="ARBA00008143"/>
    </source>
</evidence>
<dbReference type="PROSITE" id="PS52016">
    <property type="entry name" value="TONB_DEPENDENT_REC_3"/>
    <property type="match status" value="1"/>
</dbReference>
<feature type="domain" description="TonB-dependent receptor-like beta-barrel" evidence="14">
    <location>
        <begin position="183"/>
        <end position="640"/>
    </location>
</feature>
<keyword evidence="4 11" id="KW-1134">Transmembrane beta strand</keyword>
<evidence type="ECO:0000256" key="6">
    <source>
        <dbReference type="ARBA" id="ARBA00022729"/>
    </source>
</evidence>
<comment type="subcellular location">
    <subcellularLocation>
        <location evidence="1 11">Cell outer membrane</location>
        <topology evidence="1 11">Multi-pass membrane protein</topology>
    </subcellularLocation>
</comment>
<gene>
    <name evidence="16" type="ORF">FHR87_001519</name>
</gene>
<evidence type="ECO:0000256" key="9">
    <source>
        <dbReference type="ARBA" id="ARBA00023170"/>
    </source>
</evidence>
<evidence type="ECO:0000259" key="15">
    <source>
        <dbReference type="Pfam" id="PF07715"/>
    </source>
</evidence>
<dbReference type="CDD" id="cd01347">
    <property type="entry name" value="ligand_gated_channel"/>
    <property type="match status" value="1"/>
</dbReference>
<sequence>MRHLSTQGLLTLCISFAAVAQAEQLELDQTTIAGTHKPDPTAPTLAEKKADLAKVPGGANVVDAETYKSGRSSTVQDALGLATGVFVQPRFGSEESRLSIRGSGLQRTFHGRGILLMQDGAPVNLGDGSFDFQVIEPLATQYIEVLRGANAWRYGVTSLGGSVNFVTPTGKTAPTADVRYEQGSFDYHRTYAAFGQDFGNWDAFVSLSDSIQDGFRDHSRQDNQRYFANLGGRLGERLATRFYLTHVETDSELPGNLTKKQLRKDREQAAASNISGDQKRDFTLNRVGNISVLELDGGHSLSLATFYSHKSLLHPIYQVLDVDSDDYGLRLTHKWQNDRGWRWNGGIDLTHGRNHDSRYLNVRGHKGRKVNEFIQTARNMSVFGELEIPLAERWALIGGLTWIHQERDVDDRLRCNAAVSTSCVYQDESFNKTYVGRIGRLGLRYDLAENVQLFANFSQSYEPPTFSELTGGQVLTSNDAQRARTFEAGMRFSHGSLDLDLAIYRSELRDELLSLNDSTGQPLGTLNADKTIHQGLELGGALTLGQFALRGQYLYNDFRFDNDKVYGDHQIAGMPKQFLKGEVMWQRNGWYAGPTFEWVPTHYNVDHAETLYADAYALWGLKAGYRPDKGFGFFIEGRNLSDRTYSSTTGVIADAKGQDSAQFLPGDGRSLYMGVQWRM</sequence>
<dbReference type="GO" id="GO:0015344">
    <property type="term" value="F:siderophore uptake transmembrane transporter activity"/>
    <property type="evidence" value="ECO:0007669"/>
    <property type="project" value="TreeGrafter"/>
</dbReference>
<keyword evidence="8 11" id="KW-0472">Membrane</keyword>
<dbReference type="PANTHER" id="PTHR30069">
    <property type="entry name" value="TONB-DEPENDENT OUTER MEMBRANE RECEPTOR"/>
    <property type="match status" value="1"/>
</dbReference>
<keyword evidence="9 16" id="KW-0675">Receptor</keyword>
<feature type="chain" id="PRO_5033042138" evidence="13">
    <location>
        <begin position="23"/>
        <end position="679"/>
    </location>
</feature>
<dbReference type="InterPro" id="IPR036942">
    <property type="entry name" value="Beta-barrel_TonB_sf"/>
</dbReference>
<feature type="signal peptide" evidence="13">
    <location>
        <begin position="1"/>
        <end position="22"/>
    </location>
</feature>
<evidence type="ECO:0000313" key="17">
    <source>
        <dbReference type="Proteomes" id="UP000549250"/>
    </source>
</evidence>
<dbReference type="InterPro" id="IPR039426">
    <property type="entry name" value="TonB-dep_rcpt-like"/>
</dbReference>
<evidence type="ECO:0000256" key="3">
    <source>
        <dbReference type="ARBA" id="ARBA00022448"/>
    </source>
</evidence>
<keyword evidence="3 11" id="KW-0813">Transport</keyword>
<evidence type="ECO:0000256" key="13">
    <source>
        <dbReference type="SAM" id="SignalP"/>
    </source>
</evidence>
<dbReference type="AlphaFoldDB" id="A0A839T466"/>
<evidence type="ECO:0000256" key="1">
    <source>
        <dbReference type="ARBA" id="ARBA00004571"/>
    </source>
</evidence>
<evidence type="ECO:0000256" key="4">
    <source>
        <dbReference type="ARBA" id="ARBA00022452"/>
    </source>
</evidence>
<dbReference type="InterPro" id="IPR000531">
    <property type="entry name" value="Beta-barrel_TonB"/>
</dbReference>
<dbReference type="Gene3D" id="2.170.130.10">
    <property type="entry name" value="TonB-dependent receptor, plug domain"/>
    <property type="match status" value="1"/>
</dbReference>
<dbReference type="Proteomes" id="UP000549250">
    <property type="component" value="Unassembled WGS sequence"/>
</dbReference>
<keyword evidence="17" id="KW-1185">Reference proteome</keyword>
<feature type="domain" description="TonB-dependent receptor plug" evidence="15">
    <location>
        <begin position="52"/>
        <end position="161"/>
    </location>
</feature>
<dbReference type="SUPFAM" id="SSF56935">
    <property type="entry name" value="Porins"/>
    <property type="match status" value="1"/>
</dbReference>
<comment type="similarity">
    <text evidence="2">Belongs to the TonB-dependent receptor family. Hemoglobin/haptoglobin binding protein subfamily.</text>
</comment>
<evidence type="ECO:0000256" key="5">
    <source>
        <dbReference type="ARBA" id="ARBA00022692"/>
    </source>
</evidence>
<organism evidence="16 17">
    <name type="scientific">Azomonas macrocytogenes</name>
    <name type="common">Azotobacter macrocytogenes</name>
    <dbReference type="NCBI Taxonomy" id="69962"/>
    <lineage>
        <taxon>Bacteria</taxon>
        <taxon>Pseudomonadati</taxon>
        <taxon>Pseudomonadota</taxon>
        <taxon>Gammaproteobacteria</taxon>
        <taxon>Pseudomonadales</taxon>
        <taxon>Pseudomonadaceae</taxon>
        <taxon>Azomonas</taxon>
    </lineage>
</organism>
<dbReference type="Pfam" id="PF00593">
    <property type="entry name" value="TonB_dep_Rec_b-barrel"/>
    <property type="match status" value="1"/>
</dbReference>
<evidence type="ECO:0000256" key="8">
    <source>
        <dbReference type="ARBA" id="ARBA00023136"/>
    </source>
</evidence>
<protein>
    <submittedName>
        <fullName evidence="16">Iron complex outermembrane receptor protein</fullName>
    </submittedName>
</protein>
<keyword evidence="10 11" id="KW-0998">Cell outer membrane</keyword>
<evidence type="ECO:0000256" key="7">
    <source>
        <dbReference type="ARBA" id="ARBA00023077"/>
    </source>
</evidence>
<dbReference type="PANTHER" id="PTHR30069:SF29">
    <property type="entry name" value="HEMOGLOBIN AND HEMOGLOBIN-HAPTOGLOBIN-BINDING PROTEIN 1-RELATED"/>
    <property type="match status" value="1"/>
</dbReference>
<dbReference type="InterPro" id="IPR037066">
    <property type="entry name" value="Plug_dom_sf"/>
</dbReference>
<evidence type="ECO:0000256" key="11">
    <source>
        <dbReference type="PROSITE-ProRule" id="PRU01360"/>
    </source>
</evidence>
<dbReference type="RefSeq" id="WP_183166078.1">
    <property type="nucleotide sequence ID" value="NZ_JACHXI010000005.1"/>
</dbReference>
<dbReference type="GO" id="GO:0044718">
    <property type="term" value="P:siderophore transmembrane transport"/>
    <property type="evidence" value="ECO:0007669"/>
    <property type="project" value="TreeGrafter"/>
</dbReference>
<evidence type="ECO:0000313" key="16">
    <source>
        <dbReference type="EMBL" id="MBB3103124.1"/>
    </source>
</evidence>
<dbReference type="Gene3D" id="2.40.170.20">
    <property type="entry name" value="TonB-dependent receptor, beta-barrel domain"/>
    <property type="match status" value="1"/>
</dbReference>
<dbReference type="EMBL" id="JACHXI010000005">
    <property type="protein sequence ID" value="MBB3103124.1"/>
    <property type="molecule type" value="Genomic_DNA"/>
</dbReference>
<dbReference type="Pfam" id="PF07715">
    <property type="entry name" value="Plug"/>
    <property type="match status" value="1"/>
</dbReference>
<keyword evidence="7 12" id="KW-0798">TonB box</keyword>
<name>A0A839T466_AZOMA</name>
<accession>A0A839T466</accession>
<dbReference type="GO" id="GO:0009279">
    <property type="term" value="C:cell outer membrane"/>
    <property type="evidence" value="ECO:0007669"/>
    <property type="project" value="UniProtKB-SubCell"/>
</dbReference>
<comment type="caution">
    <text evidence="16">The sequence shown here is derived from an EMBL/GenBank/DDBJ whole genome shotgun (WGS) entry which is preliminary data.</text>
</comment>
<keyword evidence="6 13" id="KW-0732">Signal</keyword>
<keyword evidence="5 11" id="KW-0812">Transmembrane</keyword>
<evidence type="ECO:0000259" key="14">
    <source>
        <dbReference type="Pfam" id="PF00593"/>
    </source>
</evidence>
<reference evidence="16 17" key="1">
    <citation type="submission" date="2020-08" db="EMBL/GenBank/DDBJ databases">
        <title>Genomic Encyclopedia of Type Strains, Phase III (KMG-III): the genomes of soil and plant-associated and newly described type strains.</title>
        <authorList>
            <person name="Whitman W."/>
        </authorList>
    </citation>
    <scope>NUCLEOTIDE SEQUENCE [LARGE SCALE GENOMIC DNA]</scope>
    <source>
        <strain evidence="16 17">CECT 4462</strain>
    </source>
</reference>
<dbReference type="InterPro" id="IPR012910">
    <property type="entry name" value="Plug_dom"/>
</dbReference>
<proteinExistence type="inferred from homology"/>
<evidence type="ECO:0000256" key="10">
    <source>
        <dbReference type="ARBA" id="ARBA00023237"/>
    </source>
</evidence>
<evidence type="ECO:0000256" key="12">
    <source>
        <dbReference type="RuleBase" id="RU003357"/>
    </source>
</evidence>